<organism evidence="2 3">
    <name type="scientific">Stentor coeruleus</name>
    <dbReference type="NCBI Taxonomy" id="5963"/>
    <lineage>
        <taxon>Eukaryota</taxon>
        <taxon>Sar</taxon>
        <taxon>Alveolata</taxon>
        <taxon>Ciliophora</taxon>
        <taxon>Postciliodesmatophora</taxon>
        <taxon>Heterotrichea</taxon>
        <taxon>Heterotrichida</taxon>
        <taxon>Stentoridae</taxon>
        <taxon>Stentor</taxon>
    </lineage>
</organism>
<evidence type="ECO:0000313" key="2">
    <source>
        <dbReference type="EMBL" id="OMJ66362.1"/>
    </source>
</evidence>
<protein>
    <submittedName>
        <fullName evidence="2">Uncharacterized protein</fullName>
    </submittedName>
</protein>
<feature type="compositionally biased region" description="Low complexity" evidence="1">
    <location>
        <begin position="209"/>
        <end position="224"/>
    </location>
</feature>
<keyword evidence="3" id="KW-1185">Reference proteome</keyword>
<dbReference type="EMBL" id="MPUH01001738">
    <property type="protein sequence ID" value="OMJ66362.1"/>
    <property type="molecule type" value="Genomic_DNA"/>
</dbReference>
<dbReference type="Proteomes" id="UP000187209">
    <property type="component" value="Unassembled WGS sequence"/>
</dbReference>
<feature type="region of interest" description="Disordered" evidence="1">
    <location>
        <begin position="195"/>
        <end position="224"/>
    </location>
</feature>
<name>A0A1R2APA6_9CILI</name>
<reference evidence="2 3" key="1">
    <citation type="submission" date="2016-11" db="EMBL/GenBank/DDBJ databases">
        <title>The macronuclear genome of Stentor coeruleus: a giant cell with tiny introns.</title>
        <authorList>
            <person name="Slabodnick M."/>
            <person name="Ruby J.G."/>
            <person name="Reiff S.B."/>
            <person name="Swart E.C."/>
            <person name="Gosai S."/>
            <person name="Prabakaran S."/>
            <person name="Witkowska E."/>
            <person name="Larue G.E."/>
            <person name="Fisher S."/>
            <person name="Freeman R.M."/>
            <person name="Gunawardena J."/>
            <person name="Chu W."/>
            <person name="Stover N.A."/>
            <person name="Gregory B.D."/>
            <person name="Nowacki M."/>
            <person name="Derisi J."/>
            <person name="Roy S.W."/>
            <person name="Marshall W.F."/>
            <person name="Sood P."/>
        </authorList>
    </citation>
    <scope>NUCLEOTIDE SEQUENCE [LARGE SCALE GENOMIC DNA]</scope>
    <source>
        <strain evidence="2">WM001</strain>
    </source>
</reference>
<evidence type="ECO:0000256" key="1">
    <source>
        <dbReference type="SAM" id="MobiDB-lite"/>
    </source>
</evidence>
<sequence length="224" mass="25912">MDNFELKNCIYDSVFEEIFDSDTNSMTIEELEDLISLAKNQLSIYDDISNDFSVEVHKLKTYISDLKAHIALASNERDKIVGESERCASLYYELIKQRDCLENSLVKIKEEHSKNQDLQESLDFTIEIKKQEINKKERQLQNLLDEYRIIIEGNQTHQSEQTKPNDTPKSGHKSFTTRSISFNFSIVKNNQSKDRVPVNHSHHVRDTSSKGSNVSNNNSIIFGY</sequence>
<comment type="caution">
    <text evidence="2">The sequence shown here is derived from an EMBL/GenBank/DDBJ whole genome shotgun (WGS) entry which is preliminary data.</text>
</comment>
<feature type="region of interest" description="Disordered" evidence="1">
    <location>
        <begin position="154"/>
        <end position="174"/>
    </location>
</feature>
<evidence type="ECO:0000313" key="3">
    <source>
        <dbReference type="Proteomes" id="UP000187209"/>
    </source>
</evidence>
<proteinExistence type="predicted"/>
<accession>A0A1R2APA6</accession>
<dbReference type="AlphaFoldDB" id="A0A1R2APA6"/>
<gene>
    <name evidence="2" type="ORF">SteCoe_36810</name>
</gene>